<keyword evidence="7" id="KW-1185">Reference proteome</keyword>
<dbReference type="Proteomes" id="UP000187651">
    <property type="component" value="Unassembled WGS sequence"/>
</dbReference>
<dbReference type="InterPro" id="IPR036390">
    <property type="entry name" value="WH_DNA-bd_sf"/>
</dbReference>
<dbReference type="OrthoDB" id="9806226at2"/>
<keyword evidence="2 5" id="KW-0132">Cell division</keyword>
<dbReference type="AlphaFoldDB" id="A0A1G9VUR0"/>
<comment type="similarity">
    <text evidence="5">Belongs to the ScpB family.</text>
</comment>
<evidence type="ECO:0000256" key="4">
    <source>
        <dbReference type="ARBA" id="ARBA00023306"/>
    </source>
</evidence>
<dbReference type="SUPFAM" id="SSF46785">
    <property type="entry name" value="Winged helix' DNA-binding domain"/>
    <property type="match status" value="2"/>
</dbReference>
<proteinExistence type="inferred from homology"/>
<dbReference type="PANTHER" id="PTHR34298:SF2">
    <property type="entry name" value="SEGREGATION AND CONDENSATION PROTEIN B"/>
    <property type="match status" value="1"/>
</dbReference>
<evidence type="ECO:0000256" key="3">
    <source>
        <dbReference type="ARBA" id="ARBA00022829"/>
    </source>
</evidence>
<evidence type="ECO:0000313" key="6">
    <source>
        <dbReference type="EMBL" id="SDM76032.1"/>
    </source>
</evidence>
<evidence type="ECO:0000256" key="5">
    <source>
        <dbReference type="HAMAP-Rule" id="MF_01804"/>
    </source>
</evidence>
<dbReference type="Pfam" id="PF04079">
    <property type="entry name" value="SMC_ScpB"/>
    <property type="match status" value="1"/>
</dbReference>
<dbReference type="EMBL" id="FNHZ01000002">
    <property type="protein sequence ID" value="SDM76032.1"/>
    <property type="molecule type" value="Genomic_DNA"/>
</dbReference>
<gene>
    <name evidence="5" type="primary">scpB</name>
    <name evidence="6" type="ORF">SAMN05216544_1090</name>
</gene>
<dbReference type="HAMAP" id="MF_01804">
    <property type="entry name" value="ScpB"/>
    <property type="match status" value="1"/>
</dbReference>
<dbReference type="GO" id="GO:0051301">
    <property type="term" value="P:cell division"/>
    <property type="evidence" value="ECO:0007669"/>
    <property type="project" value="UniProtKB-KW"/>
</dbReference>
<name>A0A1G9VUR0_9FIRM</name>
<evidence type="ECO:0000313" key="7">
    <source>
        <dbReference type="Proteomes" id="UP000187651"/>
    </source>
</evidence>
<dbReference type="GO" id="GO:0006260">
    <property type="term" value="P:DNA replication"/>
    <property type="evidence" value="ECO:0007669"/>
    <property type="project" value="UniProtKB-UniRule"/>
</dbReference>
<evidence type="ECO:0000256" key="2">
    <source>
        <dbReference type="ARBA" id="ARBA00022618"/>
    </source>
</evidence>
<evidence type="ECO:0000256" key="1">
    <source>
        <dbReference type="ARBA" id="ARBA00022490"/>
    </source>
</evidence>
<reference evidence="7" key="1">
    <citation type="submission" date="2016-10" db="EMBL/GenBank/DDBJ databases">
        <authorList>
            <person name="Varghese N."/>
            <person name="Submissions S."/>
        </authorList>
    </citation>
    <scope>NUCLEOTIDE SEQUENCE [LARGE SCALE GENOMIC DNA]</scope>
    <source>
        <strain evidence="7">M83</strain>
    </source>
</reference>
<sequence length="203" mass="22984">MTIEQTEAVIEAVLFTMGDSVSAEHLSLAIEHDVDTTIKLIHNMMDKYEAEDRGIRIIELDGKFQLCTKHEYYDNLIRVCSQPRKYSLTDAALETLSIVAYKQPITKIEIEKIRGVNSDHSVSKLVELNLIKEVGRLDAPGRPMLFGTTEDFLRSFGVSSIDELPAISEDMVEQYKEEAELEIAKEDFDNNLDSGEEQLTLNI</sequence>
<dbReference type="PIRSF" id="PIRSF019345">
    <property type="entry name" value="ScpB"/>
    <property type="match status" value="1"/>
</dbReference>
<dbReference type="InterPro" id="IPR005234">
    <property type="entry name" value="ScpB_csome_segregation"/>
</dbReference>
<dbReference type="NCBIfam" id="TIGR00281">
    <property type="entry name" value="SMC-Scp complex subunit ScpB"/>
    <property type="match status" value="1"/>
</dbReference>
<protein>
    <recommendedName>
        <fullName evidence="5">Segregation and condensation protein B</fullName>
    </recommendedName>
</protein>
<keyword evidence="3 5" id="KW-0159">Chromosome partition</keyword>
<organism evidence="6 7">
    <name type="scientific">Lachnospira pectinoschiza</name>
    <dbReference type="NCBI Taxonomy" id="28052"/>
    <lineage>
        <taxon>Bacteria</taxon>
        <taxon>Bacillati</taxon>
        <taxon>Bacillota</taxon>
        <taxon>Clostridia</taxon>
        <taxon>Lachnospirales</taxon>
        <taxon>Lachnospiraceae</taxon>
        <taxon>Lachnospira</taxon>
    </lineage>
</organism>
<accession>A0A1G9VUR0</accession>
<dbReference type="InterPro" id="IPR036388">
    <property type="entry name" value="WH-like_DNA-bd_sf"/>
</dbReference>
<dbReference type="PANTHER" id="PTHR34298">
    <property type="entry name" value="SEGREGATION AND CONDENSATION PROTEIN B"/>
    <property type="match status" value="1"/>
</dbReference>
<keyword evidence="1 5" id="KW-0963">Cytoplasm</keyword>
<comment type="function">
    <text evidence="5">Participates in chromosomal partition during cell division. May act via the formation of a condensin-like complex containing Smc and ScpA that pull DNA away from mid-cell into both cell halves.</text>
</comment>
<keyword evidence="4 5" id="KW-0131">Cell cycle</keyword>
<comment type="subunit">
    <text evidence="5">Homodimer. Homodimerization may be required to stabilize the binding of ScpA to the Smc head domains. Component of a cohesin-like complex composed of ScpA, ScpB and the Smc homodimer, in which ScpA and ScpB bind to the head domain of Smc. The presence of the three proteins is required for the association of the complex with DNA.</text>
</comment>
<comment type="subcellular location">
    <subcellularLocation>
        <location evidence="5">Cytoplasm</location>
    </subcellularLocation>
    <text evidence="5">Associated with two foci at the outer edges of the nucleoid region in young cells, and at four foci within both cell halves in older cells.</text>
</comment>
<dbReference type="Gene3D" id="1.10.10.10">
    <property type="entry name" value="Winged helix-like DNA-binding domain superfamily/Winged helix DNA-binding domain"/>
    <property type="match status" value="2"/>
</dbReference>
<dbReference type="RefSeq" id="WP_074521276.1">
    <property type="nucleotide sequence ID" value="NZ_FNHZ01000002.1"/>
</dbReference>
<dbReference type="GO" id="GO:0005737">
    <property type="term" value="C:cytoplasm"/>
    <property type="evidence" value="ECO:0007669"/>
    <property type="project" value="UniProtKB-SubCell"/>
</dbReference>
<dbReference type="GO" id="GO:0051304">
    <property type="term" value="P:chromosome separation"/>
    <property type="evidence" value="ECO:0007669"/>
    <property type="project" value="InterPro"/>
</dbReference>